<dbReference type="InterPro" id="IPR027417">
    <property type="entry name" value="P-loop_NTPase"/>
</dbReference>
<dbReference type="Gene3D" id="3.40.50.300">
    <property type="entry name" value="P-loop containing nucleotide triphosphate hydrolases"/>
    <property type="match status" value="2"/>
</dbReference>
<dbReference type="OrthoDB" id="10253254at2759"/>
<accession>A0A9Q3FAQ4</accession>
<organism evidence="3 4">
    <name type="scientific">Austropuccinia psidii MF-1</name>
    <dbReference type="NCBI Taxonomy" id="1389203"/>
    <lineage>
        <taxon>Eukaryota</taxon>
        <taxon>Fungi</taxon>
        <taxon>Dikarya</taxon>
        <taxon>Basidiomycota</taxon>
        <taxon>Pucciniomycotina</taxon>
        <taxon>Pucciniomycetes</taxon>
        <taxon>Pucciniales</taxon>
        <taxon>Sphaerophragmiaceae</taxon>
        <taxon>Austropuccinia</taxon>
    </lineage>
</organism>
<evidence type="ECO:0000256" key="1">
    <source>
        <dbReference type="ARBA" id="ARBA00047984"/>
    </source>
</evidence>
<gene>
    <name evidence="3" type="ORF">O181_075279</name>
</gene>
<feature type="domain" description="Helicase C-terminal" evidence="2">
    <location>
        <begin position="72"/>
        <end position="215"/>
    </location>
</feature>
<dbReference type="PROSITE" id="PS51194">
    <property type="entry name" value="HELICASE_CTER"/>
    <property type="match status" value="1"/>
</dbReference>
<name>A0A9Q3FAQ4_9BASI</name>
<dbReference type="PANTHER" id="PTHR18934:SF83">
    <property type="entry name" value="PRE-MRNA-SPLICING FACTOR ATP-DEPENDENT RNA HELICASE DHX16"/>
    <property type="match status" value="1"/>
</dbReference>
<dbReference type="GO" id="GO:0003724">
    <property type="term" value="F:RNA helicase activity"/>
    <property type="evidence" value="ECO:0007669"/>
    <property type="project" value="UniProtKB-EC"/>
</dbReference>
<comment type="catalytic activity">
    <reaction evidence="1">
        <text>ATP + H2O = ADP + phosphate + H(+)</text>
        <dbReference type="Rhea" id="RHEA:13065"/>
        <dbReference type="ChEBI" id="CHEBI:15377"/>
        <dbReference type="ChEBI" id="CHEBI:15378"/>
        <dbReference type="ChEBI" id="CHEBI:30616"/>
        <dbReference type="ChEBI" id="CHEBI:43474"/>
        <dbReference type="ChEBI" id="CHEBI:456216"/>
        <dbReference type="EC" id="3.6.4.13"/>
    </reaction>
</comment>
<dbReference type="PANTHER" id="PTHR18934">
    <property type="entry name" value="ATP-DEPENDENT RNA HELICASE"/>
    <property type="match status" value="1"/>
</dbReference>
<dbReference type="GO" id="GO:0003723">
    <property type="term" value="F:RNA binding"/>
    <property type="evidence" value="ECO:0007669"/>
    <property type="project" value="TreeGrafter"/>
</dbReference>
<keyword evidence="4" id="KW-1185">Reference proteome</keyword>
<evidence type="ECO:0000313" key="3">
    <source>
        <dbReference type="EMBL" id="MBW0535564.1"/>
    </source>
</evidence>
<reference evidence="3" key="1">
    <citation type="submission" date="2021-03" db="EMBL/GenBank/DDBJ databases">
        <title>Draft genome sequence of rust myrtle Austropuccinia psidii MF-1, a brazilian biotype.</title>
        <authorList>
            <person name="Quecine M.C."/>
            <person name="Pachon D.M.R."/>
            <person name="Bonatelli M.L."/>
            <person name="Correr F.H."/>
            <person name="Franceschini L.M."/>
            <person name="Leite T.F."/>
            <person name="Margarido G.R.A."/>
            <person name="Almeida C.A."/>
            <person name="Ferrarezi J.A."/>
            <person name="Labate C.A."/>
        </authorList>
    </citation>
    <scope>NUCLEOTIDE SEQUENCE</scope>
    <source>
        <strain evidence="3">MF-1</strain>
    </source>
</reference>
<comment type="caution">
    <text evidence="3">The sequence shown here is derived from an EMBL/GenBank/DDBJ whole genome shotgun (WGS) entry which is preliminary data.</text>
</comment>
<dbReference type="EMBL" id="AVOT02040360">
    <property type="protein sequence ID" value="MBW0535564.1"/>
    <property type="molecule type" value="Genomic_DNA"/>
</dbReference>
<dbReference type="Proteomes" id="UP000765509">
    <property type="component" value="Unassembled WGS sequence"/>
</dbReference>
<protein>
    <recommendedName>
        <fullName evidence="2">Helicase C-terminal domain-containing protein</fullName>
    </recommendedName>
</protein>
<dbReference type="GO" id="GO:0071013">
    <property type="term" value="C:catalytic step 2 spliceosome"/>
    <property type="evidence" value="ECO:0007669"/>
    <property type="project" value="TreeGrafter"/>
</dbReference>
<dbReference type="InterPro" id="IPR001650">
    <property type="entry name" value="Helicase_C-like"/>
</dbReference>
<sequence>MSVEDRKDDEMGVRVGDGIGYSICFEYCTAEKTVIEHMSDGILLQNFMTKPDVAVYAAIIIDESHDFTLSTDILRGLVKVPVESFQSISYILQTLTAQHAIEGVQEILEETPRDLANGIGVLGICAICANLLAEMHAKICEPTADKARKVGLSTNISETSITINGVVYAIDPGLVKENPYNPCPATQSLLVVPCFCAAASHRAGRAGHVAPGKSF</sequence>
<dbReference type="SUPFAM" id="SSF52540">
    <property type="entry name" value="P-loop containing nucleoside triphosphate hydrolases"/>
    <property type="match status" value="1"/>
</dbReference>
<dbReference type="AlphaFoldDB" id="A0A9Q3FAQ4"/>
<proteinExistence type="predicted"/>
<evidence type="ECO:0000313" key="4">
    <source>
        <dbReference type="Proteomes" id="UP000765509"/>
    </source>
</evidence>
<evidence type="ECO:0000259" key="2">
    <source>
        <dbReference type="PROSITE" id="PS51194"/>
    </source>
</evidence>